<feature type="compositionally biased region" description="Polar residues" evidence="1">
    <location>
        <begin position="58"/>
        <end position="81"/>
    </location>
</feature>
<dbReference type="Proteomes" id="UP001163828">
    <property type="component" value="Unassembled WGS sequence"/>
</dbReference>
<feature type="compositionally biased region" description="Basic residues" evidence="1">
    <location>
        <begin position="417"/>
        <end position="433"/>
    </location>
</feature>
<gene>
    <name evidence="2" type="ORF">F5050DRAFT_1809835</name>
</gene>
<comment type="caution">
    <text evidence="2">The sequence shown here is derived from an EMBL/GenBank/DDBJ whole genome shotgun (WGS) entry which is preliminary data.</text>
</comment>
<feature type="compositionally biased region" description="Low complexity" evidence="1">
    <location>
        <begin position="1"/>
        <end position="21"/>
    </location>
</feature>
<organism evidence="2 3">
    <name type="scientific">Lentinula boryana</name>
    <dbReference type="NCBI Taxonomy" id="40481"/>
    <lineage>
        <taxon>Eukaryota</taxon>
        <taxon>Fungi</taxon>
        <taxon>Dikarya</taxon>
        <taxon>Basidiomycota</taxon>
        <taxon>Agaricomycotina</taxon>
        <taxon>Agaricomycetes</taxon>
        <taxon>Agaricomycetidae</taxon>
        <taxon>Agaricales</taxon>
        <taxon>Marasmiineae</taxon>
        <taxon>Omphalotaceae</taxon>
        <taxon>Lentinula</taxon>
    </lineage>
</organism>
<evidence type="ECO:0000256" key="1">
    <source>
        <dbReference type="SAM" id="MobiDB-lite"/>
    </source>
</evidence>
<evidence type="ECO:0000313" key="2">
    <source>
        <dbReference type="EMBL" id="KAJ3994183.1"/>
    </source>
</evidence>
<feature type="compositionally biased region" description="Polar residues" evidence="1">
    <location>
        <begin position="29"/>
        <end position="46"/>
    </location>
</feature>
<dbReference type="EMBL" id="MU790718">
    <property type="protein sequence ID" value="KAJ3994183.1"/>
    <property type="molecule type" value="Genomic_DNA"/>
</dbReference>
<sequence>MPSALELQLQSRREQQQQQLRTPRPVAFGQSQSQNIPPVHWQSSLFSDGLDDSAGPRLTSTLNHSSSPAPQTWPDTPTSHGSQIFNGAFGIGFDSSGSGGLTEGSSSLAGGLNIEPALNFSRAQTMSMDLSPAFMKNLRSTPNLTVEGKEALDNYLQAPTLSERLALHFTQNIITQSLLQQISDNHQASWDVSVSLKKVIAKYAKAYVLSSTAKFYIKCTPSPDKIIISALRASNVKDLPCEDEITSNSVLKSAVSHAITQARAALKDQIIATTAHSPKQQLPAEVCDLGTLAQSAIAGSQVIPSSLALMYRLAVMRNVIDNENSSNARDFWPQVDTEMGNLLGVGKNPPKSEQDIISDFQLVYEMDIEKYGQPRVKPTNIGDPSYEWTRWVKTLNSLASRATVSESEGTGKANGGGKRKRKAKDVGGGRKRVTAAGAGSDEEEDPDDDDEQETNS</sequence>
<accession>A0ABQ8Q6U1</accession>
<protein>
    <submittedName>
        <fullName evidence="2">Uncharacterized protein</fullName>
    </submittedName>
</protein>
<feature type="region of interest" description="Disordered" evidence="1">
    <location>
        <begin position="401"/>
        <end position="456"/>
    </location>
</feature>
<feature type="compositionally biased region" description="Acidic residues" evidence="1">
    <location>
        <begin position="440"/>
        <end position="456"/>
    </location>
</feature>
<evidence type="ECO:0000313" key="3">
    <source>
        <dbReference type="Proteomes" id="UP001163828"/>
    </source>
</evidence>
<keyword evidence="3" id="KW-1185">Reference proteome</keyword>
<proteinExistence type="predicted"/>
<name>A0ABQ8Q6U1_9AGAR</name>
<feature type="region of interest" description="Disordered" evidence="1">
    <location>
        <begin position="1"/>
        <end position="81"/>
    </location>
</feature>
<reference evidence="2" key="1">
    <citation type="submission" date="2022-08" db="EMBL/GenBank/DDBJ databases">
        <authorList>
            <consortium name="DOE Joint Genome Institute"/>
            <person name="Min B."/>
            <person name="Riley R."/>
            <person name="Sierra-Patev S."/>
            <person name="Naranjo-Ortiz M."/>
            <person name="Looney B."/>
            <person name="Konkel Z."/>
            <person name="Slot J.C."/>
            <person name="Sakamoto Y."/>
            <person name="Steenwyk J.L."/>
            <person name="Rokas A."/>
            <person name="Carro J."/>
            <person name="Camarero S."/>
            <person name="Ferreira P."/>
            <person name="Molpeceres G."/>
            <person name="Ruiz-Duenas F.J."/>
            <person name="Serrano A."/>
            <person name="Henrissat B."/>
            <person name="Drula E."/>
            <person name="Hughes K.W."/>
            <person name="Mata J.L."/>
            <person name="Ishikawa N.K."/>
            <person name="Vargas-Isla R."/>
            <person name="Ushijima S."/>
            <person name="Smith C.A."/>
            <person name="Ahrendt S."/>
            <person name="Andreopoulos W."/>
            <person name="He G."/>
            <person name="Labutti K."/>
            <person name="Lipzen A."/>
            <person name="Ng V."/>
            <person name="Sandor L."/>
            <person name="Barry K."/>
            <person name="Martinez A.T."/>
            <person name="Xiao Y."/>
            <person name="Gibbons J.G."/>
            <person name="Terashima K."/>
            <person name="Hibbett D.S."/>
            <person name="Grigoriev I.V."/>
        </authorList>
    </citation>
    <scope>NUCLEOTIDE SEQUENCE</scope>
    <source>
        <strain evidence="2">TFB10827</strain>
    </source>
</reference>